<proteinExistence type="predicted"/>
<keyword evidence="3" id="KW-1185">Reference proteome</keyword>
<dbReference type="Proteomes" id="UP000577362">
    <property type="component" value="Unassembled WGS sequence"/>
</dbReference>
<dbReference type="SUPFAM" id="SSF53474">
    <property type="entry name" value="alpha/beta-Hydrolases"/>
    <property type="match status" value="1"/>
</dbReference>
<dbReference type="GO" id="GO:0004806">
    <property type="term" value="F:triacylglycerol lipase activity"/>
    <property type="evidence" value="ECO:0007669"/>
    <property type="project" value="InterPro"/>
</dbReference>
<comment type="caution">
    <text evidence="2">The sequence shown here is derived from an EMBL/GenBank/DDBJ whole genome shotgun (WGS) entry which is preliminary data.</text>
</comment>
<dbReference type="PANTHER" id="PTHR34853">
    <property type="match status" value="1"/>
</dbReference>
<evidence type="ECO:0008006" key="4">
    <source>
        <dbReference type="Google" id="ProtNLM"/>
    </source>
</evidence>
<sequence>MDLSPFYRWAAAFPAKPGAMLREEAVASQPEMTSAKEAFRILYASSDARWHSGRIPVSGMLYLPDGAAPKGGWPLVAWGHGTLGIADICAPSWTGFKPRDASYINRWLEAGFAVVATDYQGLGGPGPHPYLHWGAEARSLLDAVRAALGAKPGLIANEVLVAGHSQGSGAALGAATIWRDYAPELNILGAVATALNTTFPEGPVSLPVRNSSNMFLSLVAGGLHDDGPRIDDIVSPAGKQLLDMARRGCSRQMGELARELKVRSLAETLSISQEELDDLRIPVTDMPMGSLSVPLFIGTGLADTTLPPHRQYAAVLALCASRNIVAWHRYEGLTHDGVLHGSFADALAFARTVIEGGEAKSQCHDVVPPGPPGDARPGAIFNSD</sequence>
<protein>
    <recommendedName>
        <fullName evidence="4">Lipase</fullName>
    </recommendedName>
</protein>
<organism evidence="2 3">
    <name type="scientific">Chelatococcus caeni</name>
    <dbReference type="NCBI Taxonomy" id="1348468"/>
    <lineage>
        <taxon>Bacteria</taxon>
        <taxon>Pseudomonadati</taxon>
        <taxon>Pseudomonadota</taxon>
        <taxon>Alphaproteobacteria</taxon>
        <taxon>Hyphomicrobiales</taxon>
        <taxon>Chelatococcaceae</taxon>
        <taxon>Chelatococcus</taxon>
    </lineage>
</organism>
<evidence type="ECO:0000313" key="3">
    <source>
        <dbReference type="Proteomes" id="UP000577362"/>
    </source>
</evidence>
<evidence type="ECO:0000256" key="1">
    <source>
        <dbReference type="SAM" id="MobiDB-lite"/>
    </source>
</evidence>
<evidence type="ECO:0000313" key="2">
    <source>
        <dbReference type="EMBL" id="MBB4019450.1"/>
    </source>
</evidence>
<feature type="region of interest" description="Disordered" evidence="1">
    <location>
        <begin position="360"/>
        <end position="384"/>
    </location>
</feature>
<dbReference type="PIRSF" id="PIRSF029171">
    <property type="entry name" value="Esterase_LipA"/>
    <property type="match status" value="1"/>
</dbReference>
<dbReference type="PANTHER" id="PTHR34853:SF1">
    <property type="entry name" value="LIPASE 5"/>
    <property type="match status" value="1"/>
</dbReference>
<dbReference type="Pfam" id="PF03583">
    <property type="entry name" value="LIP"/>
    <property type="match status" value="1"/>
</dbReference>
<dbReference type="GO" id="GO:0016042">
    <property type="term" value="P:lipid catabolic process"/>
    <property type="evidence" value="ECO:0007669"/>
    <property type="project" value="InterPro"/>
</dbReference>
<name>A0A840C2Q3_9HYPH</name>
<dbReference type="Gene3D" id="3.40.50.1820">
    <property type="entry name" value="alpha/beta hydrolase"/>
    <property type="match status" value="2"/>
</dbReference>
<dbReference type="RefSeq" id="WP_183318239.1">
    <property type="nucleotide sequence ID" value="NZ_JACIEN010000007.1"/>
</dbReference>
<dbReference type="AlphaFoldDB" id="A0A840C2Q3"/>
<dbReference type="EMBL" id="JACIEN010000007">
    <property type="protein sequence ID" value="MBB4019450.1"/>
    <property type="molecule type" value="Genomic_DNA"/>
</dbReference>
<dbReference type="InterPro" id="IPR005152">
    <property type="entry name" value="Lipase_secreted"/>
</dbReference>
<feature type="compositionally biased region" description="Low complexity" evidence="1">
    <location>
        <begin position="375"/>
        <end position="384"/>
    </location>
</feature>
<gene>
    <name evidence="2" type="ORF">GGR16_004501</name>
</gene>
<dbReference type="InterPro" id="IPR029058">
    <property type="entry name" value="AB_hydrolase_fold"/>
</dbReference>
<accession>A0A840C2Q3</accession>
<reference evidence="2 3" key="1">
    <citation type="submission" date="2020-08" db="EMBL/GenBank/DDBJ databases">
        <title>Genomic Encyclopedia of Type Strains, Phase IV (KMG-IV): sequencing the most valuable type-strain genomes for metagenomic binning, comparative biology and taxonomic classification.</title>
        <authorList>
            <person name="Goeker M."/>
        </authorList>
    </citation>
    <scope>NUCLEOTIDE SEQUENCE [LARGE SCALE GENOMIC DNA]</scope>
    <source>
        <strain evidence="2 3">DSM 103737</strain>
    </source>
</reference>